<dbReference type="PANTHER" id="PTHR42970">
    <property type="entry name" value="PECTATE LYASE C-RELATED"/>
    <property type="match status" value="1"/>
</dbReference>
<dbReference type="InterPro" id="IPR052063">
    <property type="entry name" value="Polysaccharide_Lyase_1"/>
</dbReference>
<keyword evidence="2" id="KW-0325">Glycoprotein</keyword>
<reference evidence="3 4" key="1">
    <citation type="submission" date="2016-08" db="EMBL/GenBank/DDBJ databases">
        <authorList>
            <person name="Seilhamer J.J."/>
        </authorList>
    </citation>
    <scope>NUCLEOTIDE SEQUENCE [LARGE SCALE GENOMIC DNA]</scope>
    <source>
        <strain evidence="3">M3/6</strain>
    </source>
</reference>
<protein>
    <recommendedName>
        <fullName evidence="5">Polysaccharide lyase</fullName>
    </recommendedName>
</protein>
<proteinExistence type="predicted"/>
<dbReference type="AlphaFoldDB" id="A0A1R3T192"/>
<dbReference type="STRING" id="1642647.PSM36_2715"/>
<sequence>MVLVPHFMQAQYPQVPQEEEQKGKAFMEAVKLHNDAAWAKALPIVEKEAREGRPYIPWAGIPKALPQANIPAFPGAEGGGMFTPGGRGGKVYVVTSLDDEGPGTFREACEAGGARIVVFNVAGIIRLEKPISIRAPYITIAGQTAPGDGVVIAGESVDIDTHDVIIRHMRFRRGEVNVLRRDDALSGDAIGNIIVDHTSASWGLDESLSLYRNMWEAEPKRHPGRSPEKLPTVNITVQNSIIAETLDLYNHAFGSTFGGLNSTMTRNLFANNVARNPSVGMWGDFSFVNNVLFNWWNRTVDGGDYRSMWNFINNYYKPGPITPENDPVRYRIAKPEKGSIDSLIFGRVYAHGNVIDDNEEVTKDNWAGGIQLGMPHEKAKEHFEYMRSRTPFPMAHVRILPAREAFGWVLDNAGATLPKRDEVDTRIVKQVKTGIIEYKEGLETKDSKYVKRRLPADSYKKGIITDINQVGGYPEYKGEPYQDSDGDGMPDWWEVKYGLNPNDPSDANGDINGDGYTNIEKFINGINPETKIDWSNLQFNYDTLQENGSLHQE</sequence>
<accession>A0A1R3T192</accession>
<evidence type="ECO:0000256" key="1">
    <source>
        <dbReference type="ARBA" id="ARBA00022723"/>
    </source>
</evidence>
<name>A0A1R3T192_9BACT</name>
<dbReference type="SUPFAM" id="SSF51126">
    <property type="entry name" value="Pectin lyase-like"/>
    <property type="match status" value="1"/>
</dbReference>
<dbReference type="GO" id="GO:0046872">
    <property type="term" value="F:metal ion binding"/>
    <property type="evidence" value="ECO:0007669"/>
    <property type="project" value="UniProtKB-KW"/>
</dbReference>
<gene>
    <name evidence="3" type="ORF">PSM36_2715</name>
</gene>
<organism evidence="3 4">
    <name type="scientific">Proteiniphilum saccharofermentans</name>
    <dbReference type="NCBI Taxonomy" id="1642647"/>
    <lineage>
        <taxon>Bacteria</taxon>
        <taxon>Pseudomonadati</taxon>
        <taxon>Bacteroidota</taxon>
        <taxon>Bacteroidia</taxon>
        <taxon>Bacteroidales</taxon>
        <taxon>Dysgonomonadaceae</taxon>
        <taxon>Proteiniphilum</taxon>
    </lineage>
</organism>
<keyword evidence="1" id="KW-0479">Metal-binding</keyword>
<dbReference type="InterPro" id="IPR011050">
    <property type="entry name" value="Pectin_lyase_fold/virulence"/>
</dbReference>
<keyword evidence="4" id="KW-1185">Reference proteome</keyword>
<dbReference type="Proteomes" id="UP000187464">
    <property type="component" value="Chromosome I"/>
</dbReference>
<evidence type="ECO:0000256" key="2">
    <source>
        <dbReference type="ARBA" id="ARBA00023180"/>
    </source>
</evidence>
<dbReference type="KEGG" id="psac:PSM36_2715"/>
<evidence type="ECO:0000313" key="4">
    <source>
        <dbReference type="Proteomes" id="UP000187464"/>
    </source>
</evidence>
<dbReference type="InterPro" id="IPR012334">
    <property type="entry name" value="Pectin_lyas_fold"/>
</dbReference>
<evidence type="ECO:0008006" key="5">
    <source>
        <dbReference type="Google" id="ProtNLM"/>
    </source>
</evidence>
<dbReference type="PANTHER" id="PTHR42970:SF1">
    <property type="entry name" value="PECTATE LYASE C-RELATED"/>
    <property type="match status" value="1"/>
</dbReference>
<dbReference type="EMBL" id="LT605205">
    <property type="protein sequence ID" value="SCD21511.1"/>
    <property type="molecule type" value="Genomic_DNA"/>
</dbReference>
<dbReference type="Gene3D" id="2.160.20.10">
    <property type="entry name" value="Single-stranded right-handed beta-helix, Pectin lyase-like"/>
    <property type="match status" value="1"/>
</dbReference>
<evidence type="ECO:0000313" key="3">
    <source>
        <dbReference type="EMBL" id="SCD21511.1"/>
    </source>
</evidence>